<dbReference type="EMBL" id="JAUUTY010000004">
    <property type="protein sequence ID" value="KAK1651092.1"/>
    <property type="molecule type" value="Genomic_DNA"/>
</dbReference>
<organism evidence="4 5">
    <name type="scientific">Lolium multiflorum</name>
    <name type="common">Italian ryegrass</name>
    <name type="synonym">Lolium perenne subsp. multiflorum</name>
    <dbReference type="NCBI Taxonomy" id="4521"/>
    <lineage>
        <taxon>Eukaryota</taxon>
        <taxon>Viridiplantae</taxon>
        <taxon>Streptophyta</taxon>
        <taxon>Embryophyta</taxon>
        <taxon>Tracheophyta</taxon>
        <taxon>Spermatophyta</taxon>
        <taxon>Magnoliopsida</taxon>
        <taxon>Liliopsida</taxon>
        <taxon>Poales</taxon>
        <taxon>Poaceae</taxon>
        <taxon>BOP clade</taxon>
        <taxon>Pooideae</taxon>
        <taxon>Poodae</taxon>
        <taxon>Poeae</taxon>
        <taxon>Poeae Chloroplast Group 2 (Poeae type)</taxon>
        <taxon>Loliodinae</taxon>
        <taxon>Loliinae</taxon>
        <taxon>Lolium</taxon>
    </lineage>
</organism>
<protein>
    <recommendedName>
        <fullName evidence="6">HhH-GPD domain-containing protein</fullName>
    </recommendedName>
</protein>
<dbReference type="AlphaFoldDB" id="A0AAD8WEE2"/>
<feature type="region of interest" description="Disordered" evidence="3">
    <location>
        <begin position="296"/>
        <end position="369"/>
    </location>
</feature>
<dbReference type="InterPro" id="IPR011257">
    <property type="entry name" value="DNA_glycosylase"/>
</dbReference>
<feature type="compositionally biased region" description="Polar residues" evidence="3">
    <location>
        <begin position="300"/>
        <end position="325"/>
    </location>
</feature>
<gene>
    <name evidence="4" type="ORF">QYE76_068897</name>
</gene>
<accession>A0AAD8WEE2</accession>
<dbReference type="FunFam" id="1.10.340.30:FF:000007">
    <property type="entry name" value="Methyl-CpG-binding domain protein 4"/>
    <property type="match status" value="1"/>
</dbReference>
<dbReference type="InterPro" id="IPR045138">
    <property type="entry name" value="MeCP2/MBD4"/>
</dbReference>
<dbReference type="GO" id="GO:0006281">
    <property type="term" value="P:DNA repair"/>
    <property type="evidence" value="ECO:0007669"/>
    <property type="project" value="InterPro"/>
</dbReference>
<feature type="region of interest" description="Disordered" evidence="3">
    <location>
        <begin position="1"/>
        <end position="88"/>
    </location>
</feature>
<evidence type="ECO:0000256" key="1">
    <source>
        <dbReference type="ARBA" id="ARBA00004123"/>
    </source>
</evidence>
<evidence type="ECO:0000313" key="5">
    <source>
        <dbReference type="Proteomes" id="UP001231189"/>
    </source>
</evidence>
<evidence type="ECO:0000313" key="4">
    <source>
        <dbReference type="EMBL" id="KAK1651092.1"/>
    </source>
</evidence>
<feature type="compositionally biased region" description="Polar residues" evidence="3">
    <location>
        <begin position="54"/>
        <end position="64"/>
    </location>
</feature>
<dbReference type="PANTHER" id="PTHR15074:SF0">
    <property type="entry name" value="METHYL-CPG-BINDING DOMAIN PROTEIN 4-LIKE PROTEIN"/>
    <property type="match status" value="1"/>
</dbReference>
<feature type="compositionally biased region" description="Basic and acidic residues" evidence="3">
    <location>
        <begin position="121"/>
        <end position="140"/>
    </location>
</feature>
<dbReference type="Proteomes" id="UP001231189">
    <property type="component" value="Unassembled WGS sequence"/>
</dbReference>
<evidence type="ECO:0000256" key="2">
    <source>
        <dbReference type="ARBA" id="ARBA00023242"/>
    </source>
</evidence>
<dbReference type="Gene3D" id="1.10.340.30">
    <property type="entry name" value="Hypothetical protein, domain 2"/>
    <property type="match status" value="1"/>
</dbReference>
<keyword evidence="5" id="KW-1185">Reference proteome</keyword>
<comment type="subcellular location">
    <subcellularLocation>
        <location evidence="1">Nucleus</location>
    </subcellularLocation>
</comment>
<evidence type="ECO:0000256" key="3">
    <source>
        <dbReference type="SAM" id="MobiDB-lite"/>
    </source>
</evidence>
<feature type="region of interest" description="Disordered" evidence="3">
    <location>
        <begin position="500"/>
        <end position="559"/>
    </location>
</feature>
<dbReference type="GO" id="GO:0003824">
    <property type="term" value="F:catalytic activity"/>
    <property type="evidence" value="ECO:0007669"/>
    <property type="project" value="InterPro"/>
</dbReference>
<keyword evidence="2" id="KW-0539">Nucleus</keyword>
<dbReference type="GO" id="GO:0003677">
    <property type="term" value="F:DNA binding"/>
    <property type="evidence" value="ECO:0007669"/>
    <property type="project" value="InterPro"/>
</dbReference>
<feature type="compositionally biased region" description="Basic residues" evidence="3">
    <location>
        <begin position="531"/>
        <end position="542"/>
    </location>
</feature>
<name>A0AAD8WEE2_LOLMU</name>
<dbReference type="SUPFAM" id="SSF48150">
    <property type="entry name" value="DNA-glycosylase"/>
    <property type="match status" value="1"/>
</dbReference>
<evidence type="ECO:0008006" key="6">
    <source>
        <dbReference type="Google" id="ProtNLM"/>
    </source>
</evidence>
<feature type="region of interest" description="Disordered" evidence="3">
    <location>
        <begin position="103"/>
        <end position="222"/>
    </location>
</feature>
<feature type="compositionally biased region" description="Basic and acidic residues" evidence="3">
    <location>
        <begin position="341"/>
        <end position="350"/>
    </location>
</feature>
<dbReference type="GO" id="GO:0005634">
    <property type="term" value="C:nucleus"/>
    <property type="evidence" value="ECO:0007669"/>
    <property type="project" value="UniProtKB-SubCell"/>
</dbReference>
<feature type="compositionally biased region" description="Polar residues" evidence="3">
    <location>
        <begin position="141"/>
        <end position="152"/>
    </location>
</feature>
<feature type="compositionally biased region" description="Polar residues" evidence="3">
    <location>
        <begin position="10"/>
        <end position="20"/>
    </location>
</feature>
<proteinExistence type="predicted"/>
<sequence length="721" mass="80615">MKESKHIKHTLSSPSTSVAAETTIWEQEVKVTKKQKHSKDQELSSYSLMPLDPGQTQPQGTNAPHASKPLSAAPFREATAQSAAPGTPMLKEAAAAIMRKRKISKEQKLPDLSLAQNTSLEEQREDAVEAKMKKESKNMEHTLSSYSTSVAAETTIWKQELKVTKKQKQRKQQEPSRKSPLQLDPGHTHCVRSQGGKAPPEQEREAGGRMGSSIKINNGKRPRVLSKRELIKEASKKKPVLPEGFVPFTDFASSCTEQNRDHSSAYSAFFDQFRYNPVLEDHKPPLLRTPDRVARLPSRGHSSLESSPLTANETSRAAKFNTSVASKGKQLESGSGSQEKLNLDVKENTQKKKREKKQREPSGNTLPFDPSQTCCIQLHKAPPEQYQGADAPKVDNVKNGNCKKAHVCAPSKRKLFKEMNKEQVLPEGFLAPSDFGPNCTEQSPNYTSPSAASLYQFCYRPACQDRNPQPPGTTDRLSMMPPRGYPSFVLSELFANGTSKASKANNSLARKLKKKDSGSGSSYGSQEKLHAKEKKNPKKKMGTTKQREPPPLLTPAEKCSDKYRRVSLDQLVPPPRSPHNLLQEEYASDPWKVIVIRMLLNLTHGKQVKNIIEGFFECYPDAQSAVNADPEKMAGYLAYLGLQRVKTTRIQKFSKEYVEKEWTYITELCGVGKYAADAYAIFCAGRATEVVPKDHKLVDYWKYVCFELPMMQESKTCRKLQ</sequence>
<comment type="caution">
    <text evidence="4">The sequence shown here is derived from an EMBL/GenBank/DDBJ whole genome shotgun (WGS) entry which is preliminary data.</text>
</comment>
<reference evidence="4" key="1">
    <citation type="submission" date="2023-07" db="EMBL/GenBank/DDBJ databases">
        <title>A chromosome-level genome assembly of Lolium multiflorum.</title>
        <authorList>
            <person name="Chen Y."/>
            <person name="Copetti D."/>
            <person name="Kolliker R."/>
            <person name="Studer B."/>
        </authorList>
    </citation>
    <scope>NUCLEOTIDE SEQUENCE</scope>
    <source>
        <strain evidence="4">02402/16</strain>
        <tissue evidence="4">Leaf</tissue>
    </source>
</reference>
<dbReference type="PANTHER" id="PTHR15074">
    <property type="entry name" value="METHYL-CPG-BINDING PROTEIN"/>
    <property type="match status" value="1"/>
</dbReference>